<sequence length="231" mass="26666">MLISYVIDGSVGGGWLDEILWVVNTDNADDLGYLDEIIKSNPAVRRKLVIPGEKLWVYSYYKAWQRLDRGKYYVKIDDDIVCPCHFASGAGQRSRTAHIAMISIMWKKLTRAFLCFKLWMADDAIPRLVAQKMARPQDLVVSANIIINNPPLGFKHYHMDALHPYFPDTGNPIDAPHKNHRWLRVKDDNMMSQTLAAELKYEVWGPRYESRAIAAQMHYSLLENIEDNKTR</sequence>
<organism evidence="1 2">
    <name type="scientific">Purpureocillium lavendulum</name>
    <dbReference type="NCBI Taxonomy" id="1247861"/>
    <lineage>
        <taxon>Eukaryota</taxon>
        <taxon>Fungi</taxon>
        <taxon>Dikarya</taxon>
        <taxon>Ascomycota</taxon>
        <taxon>Pezizomycotina</taxon>
        <taxon>Sordariomycetes</taxon>
        <taxon>Hypocreomycetidae</taxon>
        <taxon>Hypocreales</taxon>
        <taxon>Ophiocordycipitaceae</taxon>
        <taxon>Purpureocillium</taxon>
    </lineage>
</organism>
<protein>
    <submittedName>
        <fullName evidence="1">Universal stress protein</fullName>
    </submittedName>
</protein>
<keyword evidence="2" id="KW-1185">Reference proteome</keyword>
<dbReference type="EMBL" id="JAQHRD010000016">
    <property type="protein sequence ID" value="KAJ6436855.1"/>
    <property type="molecule type" value="Genomic_DNA"/>
</dbReference>
<evidence type="ECO:0000313" key="2">
    <source>
        <dbReference type="Proteomes" id="UP001163105"/>
    </source>
</evidence>
<gene>
    <name evidence="1" type="ORF">O9K51_10623</name>
</gene>
<reference evidence="1" key="1">
    <citation type="submission" date="2023-01" db="EMBL/GenBank/DDBJ databases">
        <title>The growth and conidiation of Purpureocillium lavendulum are regulated by nitrogen source and histone H3K14 acetylation.</title>
        <authorList>
            <person name="Tang P."/>
            <person name="Han J."/>
            <person name="Zhang C."/>
            <person name="Tang P."/>
            <person name="Qi F."/>
            <person name="Zhang K."/>
            <person name="Liang L."/>
        </authorList>
    </citation>
    <scope>NUCLEOTIDE SEQUENCE</scope>
    <source>
        <strain evidence="1">YMF1.00683</strain>
    </source>
</reference>
<dbReference type="Proteomes" id="UP001163105">
    <property type="component" value="Unassembled WGS sequence"/>
</dbReference>
<comment type="caution">
    <text evidence="1">The sequence shown here is derived from an EMBL/GenBank/DDBJ whole genome shotgun (WGS) entry which is preliminary data.</text>
</comment>
<accession>A0AB34FC80</accession>
<dbReference type="AlphaFoldDB" id="A0AB34FC80"/>
<proteinExistence type="predicted"/>
<evidence type="ECO:0000313" key="1">
    <source>
        <dbReference type="EMBL" id="KAJ6436855.1"/>
    </source>
</evidence>
<name>A0AB34FC80_9HYPO</name>